<evidence type="ECO:0000313" key="5">
    <source>
        <dbReference type="Proteomes" id="UP000531962"/>
    </source>
</evidence>
<feature type="chain" id="PRO_5014230506" evidence="1">
    <location>
        <begin position="26"/>
        <end position="168"/>
    </location>
</feature>
<comment type="caution">
    <text evidence="3">The sequence shown here is derived from an EMBL/GenBank/DDBJ whole genome shotgun (WGS) entry which is preliminary data.</text>
</comment>
<dbReference type="GO" id="GO:0009289">
    <property type="term" value="C:pilus"/>
    <property type="evidence" value="ECO:0007669"/>
    <property type="project" value="InterPro"/>
</dbReference>
<feature type="domain" description="Fimbrial-type adhesion" evidence="2">
    <location>
        <begin position="35"/>
        <end position="168"/>
    </location>
</feature>
<evidence type="ECO:0000313" key="3">
    <source>
        <dbReference type="EMBL" id="EFD6885708.1"/>
    </source>
</evidence>
<dbReference type="Pfam" id="PF00419">
    <property type="entry name" value="Fimbrial"/>
    <property type="match status" value="1"/>
</dbReference>
<dbReference type="Proteomes" id="UP000531962">
    <property type="component" value="Unassembled WGS sequence"/>
</dbReference>
<dbReference type="GO" id="GO:0043709">
    <property type="term" value="P:cell adhesion involved in single-species biofilm formation"/>
    <property type="evidence" value="ECO:0007669"/>
    <property type="project" value="TreeGrafter"/>
</dbReference>
<dbReference type="EMBL" id="AASKVF010000021">
    <property type="protein sequence ID" value="EFD6885708.1"/>
    <property type="molecule type" value="Genomic_DNA"/>
</dbReference>
<dbReference type="InterPro" id="IPR008966">
    <property type="entry name" value="Adhesion_dom_sf"/>
</dbReference>
<dbReference type="Gene3D" id="2.60.40.1090">
    <property type="entry name" value="Fimbrial-type adhesion domain"/>
    <property type="match status" value="1"/>
</dbReference>
<reference evidence="3 5" key="1">
    <citation type="submission" date="2019-08" db="EMBL/GenBank/DDBJ databases">
        <authorList>
            <consortium name="NARMS: The National Antimicrobial Resistance Monitoring System"/>
        </authorList>
    </citation>
    <scope>NUCLEOTIDE SEQUENCE [LARGE SCALE GENOMIC DNA]</scope>
    <source>
        <strain evidence="3 5">19MD07CB01-EC</strain>
        <strain evidence="4 6">CVM N19EC0130</strain>
    </source>
</reference>
<dbReference type="InterPro" id="IPR036937">
    <property type="entry name" value="Adhesion_dom_fimbrial_sf"/>
</dbReference>
<evidence type="ECO:0000259" key="2">
    <source>
        <dbReference type="Pfam" id="PF00419"/>
    </source>
</evidence>
<dbReference type="EMBL" id="AASWBF010000025">
    <property type="protein sequence ID" value="EFH4962149.1"/>
    <property type="molecule type" value="Genomic_DNA"/>
</dbReference>
<dbReference type="AlphaFoldDB" id="A0A0J2EGE7"/>
<proteinExistence type="predicted"/>
<gene>
    <name evidence="4" type="ORF">F9413_16705</name>
    <name evidence="3" type="ORF">FZU14_16000</name>
</gene>
<dbReference type="InterPro" id="IPR000259">
    <property type="entry name" value="Adhesion_dom_fimbrial"/>
</dbReference>
<keyword evidence="1" id="KW-0732">Signal</keyword>
<evidence type="ECO:0000313" key="6">
    <source>
        <dbReference type="Proteomes" id="UP000543424"/>
    </source>
</evidence>
<name>A0A0J2EGE7_ECOLX</name>
<sequence>MKRSCSVWAGTWLLMCCIGSDFAVAGSKSVSLSLRVLVDAPPPCTVNGATVEFGNVFINKIDGVGYKQPIDYSLVCNNLAMDDLRLQMRATTVVINGETVISTGISGFGIRVQKSSDHSTLDLTSGSWLPFNFSSGVPALEAVPVKQSGTTLSAAEFNASATIVVDYQ</sequence>
<dbReference type="PANTHER" id="PTHR33420">
    <property type="entry name" value="FIMBRIAL SUBUNIT ELFA-RELATED"/>
    <property type="match status" value="1"/>
</dbReference>
<dbReference type="InterPro" id="IPR050263">
    <property type="entry name" value="Bact_Fimbrial_Adh_Pro"/>
</dbReference>
<evidence type="ECO:0000256" key="1">
    <source>
        <dbReference type="SAM" id="SignalP"/>
    </source>
</evidence>
<dbReference type="PANTHER" id="PTHR33420:SF34">
    <property type="entry name" value="MINOR FIMBRIAL SUBUNIT"/>
    <property type="match status" value="1"/>
</dbReference>
<organism evidence="3 5">
    <name type="scientific">Escherichia coli</name>
    <dbReference type="NCBI Taxonomy" id="562"/>
    <lineage>
        <taxon>Bacteria</taxon>
        <taxon>Pseudomonadati</taxon>
        <taxon>Pseudomonadota</taxon>
        <taxon>Gammaproteobacteria</taxon>
        <taxon>Enterobacterales</taxon>
        <taxon>Enterobacteriaceae</taxon>
        <taxon>Escherichia</taxon>
    </lineage>
</organism>
<protein>
    <submittedName>
        <fullName evidence="3">Fimbrial protein</fullName>
    </submittedName>
</protein>
<evidence type="ECO:0000313" key="4">
    <source>
        <dbReference type="EMBL" id="EFH4962149.1"/>
    </source>
</evidence>
<dbReference type="SUPFAM" id="SSF49401">
    <property type="entry name" value="Bacterial adhesins"/>
    <property type="match status" value="1"/>
</dbReference>
<dbReference type="Proteomes" id="UP000543424">
    <property type="component" value="Unassembled WGS sequence"/>
</dbReference>
<feature type="signal peptide" evidence="1">
    <location>
        <begin position="1"/>
        <end position="25"/>
    </location>
</feature>
<accession>A0A0J2EGE7</accession>